<sequence length="109" mass="10979">MFGGAGIVGLAVAAYLYQDYSRTQTSLAAEASFVDAGVGDPARLAELERQSAGQRRATIIAATAGGSSLLLGGISLISGTVAKQRAATPVTTWLAPGPGEIGLALEGRF</sequence>
<name>A6G2H1_9BACT</name>
<accession>A6G2H1</accession>
<evidence type="ECO:0000313" key="1">
    <source>
        <dbReference type="EMBL" id="EDM79908.1"/>
    </source>
</evidence>
<protein>
    <submittedName>
        <fullName evidence="1">Uncharacterized protein</fullName>
    </submittedName>
</protein>
<reference evidence="1 2" key="1">
    <citation type="submission" date="2007-06" db="EMBL/GenBank/DDBJ databases">
        <authorList>
            <person name="Shimkets L."/>
            <person name="Ferriera S."/>
            <person name="Johnson J."/>
            <person name="Kravitz S."/>
            <person name="Beeson K."/>
            <person name="Sutton G."/>
            <person name="Rogers Y.-H."/>
            <person name="Friedman R."/>
            <person name="Frazier M."/>
            <person name="Venter J.C."/>
        </authorList>
    </citation>
    <scope>NUCLEOTIDE SEQUENCE [LARGE SCALE GENOMIC DNA]</scope>
    <source>
        <strain evidence="1 2">SIR-1</strain>
    </source>
</reference>
<comment type="caution">
    <text evidence="1">The sequence shown here is derived from an EMBL/GenBank/DDBJ whole genome shotgun (WGS) entry which is preliminary data.</text>
</comment>
<evidence type="ECO:0000313" key="2">
    <source>
        <dbReference type="Proteomes" id="UP000005801"/>
    </source>
</evidence>
<keyword evidence="2" id="KW-1185">Reference proteome</keyword>
<organism evidence="1 2">
    <name type="scientific">Plesiocystis pacifica SIR-1</name>
    <dbReference type="NCBI Taxonomy" id="391625"/>
    <lineage>
        <taxon>Bacteria</taxon>
        <taxon>Pseudomonadati</taxon>
        <taxon>Myxococcota</taxon>
        <taxon>Polyangia</taxon>
        <taxon>Nannocystales</taxon>
        <taxon>Nannocystaceae</taxon>
        <taxon>Plesiocystis</taxon>
    </lineage>
</organism>
<dbReference type="EMBL" id="ABCS01000015">
    <property type="protein sequence ID" value="EDM79908.1"/>
    <property type="molecule type" value="Genomic_DNA"/>
</dbReference>
<proteinExistence type="predicted"/>
<dbReference type="Proteomes" id="UP000005801">
    <property type="component" value="Unassembled WGS sequence"/>
</dbReference>
<dbReference type="AlphaFoldDB" id="A6G2H1"/>
<gene>
    <name evidence="1" type="ORF">PPSIR1_22741</name>
</gene>